<reference evidence="8" key="1">
    <citation type="submission" date="2018-05" db="EMBL/GenBank/DDBJ databases">
        <authorList>
            <person name="Lanie J.A."/>
            <person name="Ng W.-L."/>
            <person name="Kazmierczak K.M."/>
            <person name="Andrzejewski T.M."/>
            <person name="Davidsen T.M."/>
            <person name="Wayne K.J."/>
            <person name="Tettelin H."/>
            <person name="Glass J.I."/>
            <person name="Rusch D."/>
            <person name="Podicherti R."/>
            <person name="Tsui H.-C.T."/>
            <person name="Winkler M.E."/>
        </authorList>
    </citation>
    <scope>NUCLEOTIDE SEQUENCE</scope>
</reference>
<evidence type="ECO:0000256" key="1">
    <source>
        <dbReference type="ARBA" id="ARBA00004496"/>
    </source>
</evidence>
<dbReference type="InterPro" id="IPR006543">
    <property type="entry name" value="Histidinol-phos"/>
</dbReference>
<evidence type="ECO:0000256" key="6">
    <source>
        <dbReference type="ARBA" id="ARBA00023277"/>
    </source>
</evidence>
<dbReference type="InterPro" id="IPR006439">
    <property type="entry name" value="HAD-SF_hydro_IA"/>
</dbReference>
<comment type="subcellular location">
    <subcellularLocation>
        <location evidence="1">Cytoplasm</location>
    </subcellularLocation>
</comment>
<dbReference type="PANTHER" id="PTHR42891">
    <property type="entry name" value="D-GLYCERO-BETA-D-MANNO-HEPTOSE-1,7-BISPHOSPHATE 7-PHOSPHATASE"/>
    <property type="match status" value="1"/>
</dbReference>
<dbReference type="AlphaFoldDB" id="A0A382RN36"/>
<dbReference type="NCBIfam" id="TIGR01656">
    <property type="entry name" value="Histidinol-ppas"/>
    <property type="match status" value="1"/>
</dbReference>
<keyword evidence="4" id="KW-0479">Metal-binding</keyword>
<dbReference type="Pfam" id="PF13242">
    <property type="entry name" value="Hydrolase_like"/>
    <property type="match status" value="1"/>
</dbReference>
<dbReference type="InterPro" id="IPR023214">
    <property type="entry name" value="HAD_sf"/>
</dbReference>
<dbReference type="Gene3D" id="3.40.50.1000">
    <property type="entry name" value="HAD superfamily/HAD-like"/>
    <property type="match status" value="1"/>
</dbReference>
<evidence type="ECO:0000256" key="4">
    <source>
        <dbReference type="ARBA" id="ARBA00022723"/>
    </source>
</evidence>
<dbReference type="EMBL" id="UINC01122707">
    <property type="protein sequence ID" value="SVC98682.1"/>
    <property type="molecule type" value="Genomic_DNA"/>
</dbReference>
<dbReference type="NCBIfam" id="TIGR01662">
    <property type="entry name" value="HAD-SF-IIIA"/>
    <property type="match status" value="1"/>
</dbReference>
<dbReference type="GO" id="GO:0005737">
    <property type="term" value="C:cytoplasm"/>
    <property type="evidence" value="ECO:0007669"/>
    <property type="project" value="UniProtKB-SubCell"/>
</dbReference>
<evidence type="ECO:0000256" key="2">
    <source>
        <dbReference type="ARBA" id="ARBA00005628"/>
    </source>
</evidence>
<keyword evidence="3" id="KW-0963">Cytoplasm</keyword>
<comment type="similarity">
    <text evidence="2">Belongs to the GmhB family.</text>
</comment>
<dbReference type="PANTHER" id="PTHR42891:SF1">
    <property type="entry name" value="D-GLYCERO-BETA-D-MANNO-HEPTOSE-1,7-BISPHOSPHATE 7-PHOSPHATASE"/>
    <property type="match status" value="1"/>
</dbReference>
<dbReference type="GO" id="GO:0016791">
    <property type="term" value="F:phosphatase activity"/>
    <property type="evidence" value="ECO:0007669"/>
    <property type="project" value="InterPro"/>
</dbReference>
<keyword evidence="5" id="KW-0378">Hydrolase</keyword>
<dbReference type="GO" id="GO:0005975">
    <property type="term" value="P:carbohydrate metabolic process"/>
    <property type="evidence" value="ECO:0007669"/>
    <property type="project" value="InterPro"/>
</dbReference>
<proteinExistence type="inferred from homology"/>
<dbReference type="SUPFAM" id="SSF56784">
    <property type="entry name" value="HAD-like"/>
    <property type="match status" value="1"/>
</dbReference>
<dbReference type="PIRSF" id="PIRSF004682">
    <property type="entry name" value="GmhB"/>
    <property type="match status" value="1"/>
</dbReference>
<dbReference type="NCBIfam" id="TIGR01549">
    <property type="entry name" value="HAD-SF-IA-v1"/>
    <property type="match status" value="1"/>
</dbReference>
<dbReference type="InterPro" id="IPR006549">
    <property type="entry name" value="HAD-SF_hydro_IIIA"/>
</dbReference>
<dbReference type="GO" id="GO:0046872">
    <property type="term" value="F:metal ion binding"/>
    <property type="evidence" value="ECO:0007669"/>
    <property type="project" value="UniProtKB-KW"/>
</dbReference>
<evidence type="ECO:0000256" key="7">
    <source>
        <dbReference type="ARBA" id="ARBA00031828"/>
    </source>
</evidence>
<gene>
    <name evidence="8" type="ORF">METZ01_LOCUS351536</name>
</gene>
<dbReference type="InterPro" id="IPR036412">
    <property type="entry name" value="HAD-like_sf"/>
</dbReference>
<dbReference type="InterPro" id="IPR004446">
    <property type="entry name" value="Heptose_bisP_phosphatase"/>
</dbReference>
<protein>
    <recommendedName>
        <fullName evidence="7">D,D-heptose 1,7-bisphosphate phosphatase</fullName>
    </recommendedName>
</protein>
<evidence type="ECO:0000313" key="8">
    <source>
        <dbReference type="EMBL" id="SVC98682.1"/>
    </source>
</evidence>
<name>A0A382RN36_9ZZZZ</name>
<evidence type="ECO:0000256" key="5">
    <source>
        <dbReference type="ARBA" id="ARBA00022801"/>
    </source>
</evidence>
<sequence>VKKPEKIRAILLDRDGVVNEEPGPILEPSTFRFIHGSIEAIARINKAGWLCLLVTNQAALARGQMNHADLSAVTQKMNHGLLQGGAHIDAMYFCSHHPEWDCGRKLAQPRPCGCRKPEPGLLHTACGAHGILSSETLMIGDTTKDFEASRRFGCFSIGVRTGHGGKDGNCNTEPDCWQDNLSYAVDWLIDTERDLA</sequence>
<organism evidence="8">
    <name type="scientific">marine metagenome</name>
    <dbReference type="NCBI Taxonomy" id="408172"/>
    <lineage>
        <taxon>unclassified sequences</taxon>
        <taxon>metagenomes</taxon>
        <taxon>ecological metagenomes</taxon>
    </lineage>
</organism>
<keyword evidence="6" id="KW-0119">Carbohydrate metabolism</keyword>
<accession>A0A382RN36</accession>
<feature type="non-terminal residue" evidence="8">
    <location>
        <position position="1"/>
    </location>
</feature>
<evidence type="ECO:0000256" key="3">
    <source>
        <dbReference type="ARBA" id="ARBA00022490"/>
    </source>
</evidence>